<gene>
    <name evidence="2" type="ORF">EGC82_20725</name>
</gene>
<dbReference type="RefSeq" id="WP_124732431.1">
    <property type="nucleotide sequence ID" value="NZ_CBCSKC010000002.1"/>
</dbReference>
<evidence type="ECO:0000313" key="2">
    <source>
        <dbReference type="EMBL" id="AZG74964.1"/>
    </source>
</evidence>
<evidence type="ECO:0008006" key="4">
    <source>
        <dbReference type="Google" id="ProtNLM"/>
    </source>
</evidence>
<sequence>MRLTLQIITTLVIVAYPFAVYFGLQYLPPGTLALLLCLLLVARFIVTKQQVKSMTLPILIGIGLTAASFIAQRHDWLLYYPVVINLSMLGLFSYSLINGPSMIERLARLKEPDLPDSAIPYLQSITTLWCGLFIINGVVAAYTAIATSIEIWTLYNGLIAYLLMGLLLSGEWIYRRFWLKKHE</sequence>
<proteinExistence type="predicted"/>
<name>A0A3G8LZV3_9GAMM</name>
<dbReference type="KEGG" id="slj:EGC82_20725"/>
<organism evidence="2 3">
    <name type="scientific">Shewanella livingstonensis</name>
    <dbReference type="NCBI Taxonomy" id="150120"/>
    <lineage>
        <taxon>Bacteria</taxon>
        <taxon>Pseudomonadati</taxon>
        <taxon>Pseudomonadota</taxon>
        <taxon>Gammaproteobacteria</taxon>
        <taxon>Alteromonadales</taxon>
        <taxon>Shewanellaceae</taxon>
        <taxon>Shewanella</taxon>
    </lineage>
</organism>
<evidence type="ECO:0000313" key="3">
    <source>
        <dbReference type="Proteomes" id="UP000278035"/>
    </source>
</evidence>
<keyword evidence="1" id="KW-0812">Transmembrane</keyword>
<feature type="transmembrane region" description="Helical" evidence="1">
    <location>
        <begin position="118"/>
        <end position="145"/>
    </location>
</feature>
<keyword evidence="3" id="KW-1185">Reference proteome</keyword>
<dbReference type="OrthoDB" id="8537043at2"/>
<accession>A0A3G8LZV3</accession>
<evidence type="ECO:0000256" key="1">
    <source>
        <dbReference type="SAM" id="Phobius"/>
    </source>
</evidence>
<feature type="transmembrane region" description="Helical" evidence="1">
    <location>
        <begin position="53"/>
        <end position="71"/>
    </location>
</feature>
<feature type="transmembrane region" description="Helical" evidence="1">
    <location>
        <begin position="7"/>
        <end position="24"/>
    </location>
</feature>
<dbReference type="Proteomes" id="UP000278035">
    <property type="component" value="Chromosome"/>
</dbReference>
<reference evidence="3" key="1">
    <citation type="submission" date="2018-11" db="EMBL/GenBank/DDBJ databases">
        <title>Shewanella sp. M2.</title>
        <authorList>
            <person name="Hwang Y.J."/>
            <person name="Hwang C.Y."/>
        </authorList>
    </citation>
    <scope>NUCLEOTIDE SEQUENCE [LARGE SCALE GENOMIC DNA]</scope>
    <source>
        <strain evidence="3">LMG 19866</strain>
    </source>
</reference>
<feature type="transmembrane region" description="Helical" evidence="1">
    <location>
        <begin position="77"/>
        <end position="97"/>
    </location>
</feature>
<keyword evidence="1" id="KW-0472">Membrane</keyword>
<feature type="transmembrane region" description="Helical" evidence="1">
    <location>
        <begin position="30"/>
        <end position="46"/>
    </location>
</feature>
<feature type="transmembrane region" description="Helical" evidence="1">
    <location>
        <begin position="151"/>
        <end position="174"/>
    </location>
</feature>
<dbReference type="EMBL" id="CP034015">
    <property type="protein sequence ID" value="AZG74964.1"/>
    <property type="molecule type" value="Genomic_DNA"/>
</dbReference>
<protein>
    <recommendedName>
        <fullName evidence="4">DNA gyrase subunit B</fullName>
    </recommendedName>
</protein>
<keyword evidence="1" id="KW-1133">Transmembrane helix</keyword>
<dbReference type="AlphaFoldDB" id="A0A3G8LZV3"/>